<dbReference type="OrthoDB" id="9815002at2"/>
<evidence type="ECO:0000313" key="5">
    <source>
        <dbReference type="EMBL" id="SDF39170.1"/>
    </source>
</evidence>
<dbReference type="CDD" id="cd13403">
    <property type="entry name" value="MLTF-like"/>
    <property type="match status" value="1"/>
</dbReference>
<name>A0A1G7KQE0_9RHOB</name>
<dbReference type="InterPro" id="IPR023346">
    <property type="entry name" value="Lysozyme-like_dom_sf"/>
</dbReference>
<dbReference type="SUPFAM" id="SSF53955">
    <property type="entry name" value="Lysozyme-like"/>
    <property type="match status" value="1"/>
</dbReference>
<feature type="signal peptide" evidence="3">
    <location>
        <begin position="1"/>
        <end position="23"/>
    </location>
</feature>
<protein>
    <submittedName>
        <fullName evidence="5">Membrane-bound lytic murein transglycosylase MltF</fullName>
    </submittedName>
</protein>
<comment type="similarity">
    <text evidence="1">Belongs to the transglycosylase Slt family.</text>
</comment>
<feature type="chain" id="PRO_5011512043" evidence="3">
    <location>
        <begin position="24"/>
        <end position="515"/>
    </location>
</feature>
<dbReference type="Proteomes" id="UP000198922">
    <property type="component" value="Unassembled WGS sequence"/>
</dbReference>
<dbReference type="RefSeq" id="WP_090115043.1">
    <property type="nucleotide sequence ID" value="NZ_FNAT01000013.1"/>
</dbReference>
<sequence>MPLQRSLCLIAAGLLVTAPQAQAREVEPAGNLGALAERIAEEDAAARGDGEVLVDAILAPETGGLPQMRERGYLRMAVPPDPLMIAFDGENAVGVAMEIAREFELYLASLEDASNTPTVVVPTPMPRAEILPAVLGGRSDFTTLTATRAEETDGLAYTRPLIEDVNDVPVLAPGLDGVESVDNLVGLPLYVAEGSRYAANLERLNAAREAEGRPALDVRLVDGRLDDYDLIELVEIGVIPATVVTDFKARFWSSAYPSVVIHEAVELTEDGRIAWAMRQANPELRRALEGFAEVAREGTLLGNVVLERYANSADWIENLGTDAAQLRIDEVEPVIEKYSEQYDFDPDLVLAQAYQESRLDQDARSHVGAVGVMQVMPTTAADPVVGIPDVSSLDANVHAGLRYLRWLRDSFFDAPEIAPLDQTLLAFAAYNAGPGGVAKARRRAEAMGLDPDVWFENVEIAIQEAVSREPAIYVRNIFKYYVSYRLLADLEAEAAGLRERIEEIAEERRAAPARP</sequence>
<dbReference type="InterPro" id="IPR008258">
    <property type="entry name" value="Transglycosylase_SLT_dom_1"/>
</dbReference>
<evidence type="ECO:0000259" key="4">
    <source>
        <dbReference type="Pfam" id="PF01464"/>
    </source>
</evidence>
<evidence type="ECO:0000256" key="1">
    <source>
        <dbReference type="ARBA" id="ARBA00007734"/>
    </source>
</evidence>
<dbReference type="Gene3D" id="3.40.190.10">
    <property type="entry name" value="Periplasmic binding protein-like II"/>
    <property type="match status" value="2"/>
</dbReference>
<feature type="domain" description="Transglycosylase SLT" evidence="4">
    <location>
        <begin position="334"/>
        <end position="445"/>
    </location>
</feature>
<keyword evidence="6" id="KW-1185">Reference proteome</keyword>
<organism evidence="5 6">
    <name type="scientific">Limimaricola pyoseonensis</name>
    <dbReference type="NCBI Taxonomy" id="521013"/>
    <lineage>
        <taxon>Bacteria</taxon>
        <taxon>Pseudomonadati</taxon>
        <taxon>Pseudomonadota</taxon>
        <taxon>Alphaproteobacteria</taxon>
        <taxon>Rhodobacterales</taxon>
        <taxon>Paracoccaceae</taxon>
        <taxon>Limimaricola</taxon>
    </lineage>
</organism>
<dbReference type="PANTHER" id="PTHR37423:SF2">
    <property type="entry name" value="MEMBRANE-BOUND LYTIC MUREIN TRANSGLYCOSYLASE C"/>
    <property type="match status" value="1"/>
</dbReference>
<dbReference type="SUPFAM" id="SSF53850">
    <property type="entry name" value="Periplasmic binding protein-like II"/>
    <property type="match status" value="1"/>
</dbReference>
<keyword evidence="3" id="KW-0732">Signal</keyword>
<evidence type="ECO:0000256" key="2">
    <source>
        <dbReference type="ARBA" id="ARBA00009387"/>
    </source>
</evidence>
<dbReference type="STRING" id="521013.SAMN04488567_0261"/>
<comment type="similarity">
    <text evidence="2">Belongs to the virb1 family.</text>
</comment>
<dbReference type="Pfam" id="PF01464">
    <property type="entry name" value="SLT"/>
    <property type="match status" value="1"/>
</dbReference>
<dbReference type="EMBL" id="FNAT01000013">
    <property type="protein sequence ID" value="SDF39170.1"/>
    <property type="molecule type" value="Genomic_DNA"/>
</dbReference>
<dbReference type="Gene3D" id="1.10.530.10">
    <property type="match status" value="1"/>
</dbReference>
<accession>A0A1G7KQE0</accession>
<dbReference type="PANTHER" id="PTHR37423">
    <property type="entry name" value="SOLUBLE LYTIC MUREIN TRANSGLYCOSYLASE-RELATED"/>
    <property type="match status" value="1"/>
</dbReference>
<proteinExistence type="inferred from homology"/>
<evidence type="ECO:0000313" key="6">
    <source>
        <dbReference type="Proteomes" id="UP000198922"/>
    </source>
</evidence>
<reference evidence="6" key="1">
    <citation type="submission" date="2016-10" db="EMBL/GenBank/DDBJ databases">
        <authorList>
            <person name="Varghese N."/>
            <person name="Submissions S."/>
        </authorList>
    </citation>
    <scope>NUCLEOTIDE SEQUENCE [LARGE SCALE GENOMIC DNA]</scope>
    <source>
        <strain evidence="6">DSM 21424</strain>
    </source>
</reference>
<gene>
    <name evidence="5" type="ORF">SAMN04488567_0261</name>
</gene>
<dbReference type="AlphaFoldDB" id="A0A1G7KQE0"/>
<evidence type="ECO:0000256" key="3">
    <source>
        <dbReference type="SAM" id="SignalP"/>
    </source>
</evidence>